<feature type="transmembrane region" description="Helical" evidence="1">
    <location>
        <begin position="85"/>
        <end position="106"/>
    </location>
</feature>
<accession>A0A553NR04</accession>
<reference evidence="3 4" key="1">
    <citation type="journal article" date="2018" name="Nat. Ecol. Evol.">
        <title>Genomic signatures of mitonuclear coevolution across populations of Tigriopus californicus.</title>
        <authorList>
            <person name="Barreto F.S."/>
            <person name="Watson E.T."/>
            <person name="Lima T.G."/>
            <person name="Willett C.S."/>
            <person name="Edmands S."/>
            <person name="Li W."/>
            <person name="Burton R.S."/>
        </authorList>
    </citation>
    <scope>NUCLEOTIDE SEQUENCE [LARGE SCALE GENOMIC DNA]</scope>
    <source>
        <strain evidence="3 4">San Diego</strain>
    </source>
</reference>
<keyword evidence="1" id="KW-1133">Transmembrane helix</keyword>
<evidence type="ECO:0000256" key="2">
    <source>
        <dbReference type="SAM" id="SignalP"/>
    </source>
</evidence>
<feature type="transmembrane region" description="Helical" evidence="1">
    <location>
        <begin position="441"/>
        <end position="462"/>
    </location>
</feature>
<sequence length="509" mass="56582">MLPMSLIILINIILKDLRQTLVVLPDRNSKMEIAKLSGTELITGFLQFLPNDTRACPFVPRYKRIQFRWKIAGDYSRLGSRNVTIILGFYILILFSGFGLIVVLLLDHGLQSDSLGHVCDFGLLIVLQFFLVFFPVAMASSYLICQQILGSFKVAMAFDCYASPLQPIISTLEILKLFGGFPLKILDQDGTTFHFQPIRGIALSVMLPMSLIILINIILKDLRQTLVVLPDRNSKMEIAKLSGTELITGFLQFLPNVCGLVIVIILFLKGHKGLSHLCHAIKGFNSDGKIAAMAFDCYASPLQPIISTLEILKLFGGFPLKILDQDGTTFHFQPIRGIALSVMLPMSLIILINIILKDLRQTLVVLPDRNSKMEIAKLSGTELITGFLQFLPNVCGLVIVIILFLKGHKGLSHLCHAIKGFNSDGKIAGDYSRLGSRNVTIILGFYILILFSGFGLIVYFYLIMGSNPIPWDTFVILALLIVLQFFLVFFPVAMASSYLICQQILGSFK</sequence>
<dbReference type="Proteomes" id="UP000318571">
    <property type="component" value="Chromosome 4"/>
</dbReference>
<feature type="transmembrane region" description="Helical" evidence="1">
    <location>
        <begin position="121"/>
        <end position="144"/>
    </location>
</feature>
<feature type="transmembrane region" description="Helical" evidence="1">
    <location>
        <begin position="201"/>
        <end position="219"/>
    </location>
</feature>
<keyword evidence="4" id="KW-1185">Reference proteome</keyword>
<feature type="transmembrane region" description="Helical" evidence="1">
    <location>
        <begin position="246"/>
        <end position="268"/>
    </location>
</feature>
<comment type="caution">
    <text evidence="3">The sequence shown here is derived from an EMBL/GenBank/DDBJ whole genome shotgun (WGS) entry which is preliminary data.</text>
</comment>
<evidence type="ECO:0000313" key="4">
    <source>
        <dbReference type="Proteomes" id="UP000318571"/>
    </source>
</evidence>
<feature type="chain" id="PRO_5022047421" description="Gustatory receptor" evidence="2">
    <location>
        <begin position="20"/>
        <end position="509"/>
    </location>
</feature>
<keyword evidence="1" id="KW-0472">Membrane</keyword>
<organism evidence="3 4">
    <name type="scientific">Tigriopus californicus</name>
    <name type="common">Marine copepod</name>
    <dbReference type="NCBI Taxonomy" id="6832"/>
    <lineage>
        <taxon>Eukaryota</taxon>
        <taxon>Metazoa</taxon>
        <taxon>Ecdysozoa</taxon>
        <taxon>Arthropoda</taxon>
        <taxon>Crustacea</taxon>
        <taxon>Multicrustacea</taxon>
        <taxon>Hexanauplia</taxon>
        <taxon>Copepoda</taxon>
        <taxon>Harpacticoida</taxon>
        <taxon>Harpacticidae</taxon>
        <taxon>Tigriopus</taxon>
    </lineage>
</organism>
<keyword evidence="2" id="KW-0732">Signal</keyword>
<feature type="transmembrane region" description="Helical" evidence="1">
    <location>
        <begin position="474"/>
        <end position="501"/>
    </location>
</feature>
<evidence type="ECO:0000256" key="1">
    <source>
        <dbReference type="SAM" id="Phobius"/>
    </source>
</evidence>
<proteinExistence type="predicted"/>
<feature type="non-terminal residue" evidence="3">
    <location>
        <position position="509"/>
    </location>
</feature>
<feature type="transmembrane region" description="Helical" evidence="1">
    <location>
        <begin position="383"/>
        <end position="405"/>
    </location>
</feature>
<dbReference type="EMBL" id="VCGU01000011">
    <property type="protein sequence ID" value="TRY67882.1"/>
    <property type="molecule type" value="Genomic_DNA"/>
</dbReference>
<evidence type="ECO:0000313" key="3">
    <source>
        <dbReference type="EMBL" id="TRY67882.1"/>
    </source>
</evidence>
<keyword evidence="1" id="KW-0812">Transmembrane</keyword>
<evidence type="ECO:0008006" key="5">
    <source>
        <dbReference type="Google" id="ProtNLM"/>
    </source>
</evidence>
<protein>
    <recommendedName>
        <fullName evidence="5">Gustatory receptor</fullName>
    </recommendedName>
</protein>
<dbReference type="AlphaFoldDB" id="A0A553NR04"/>
<name>A0A553NR04_TIGCA</name>
<feature type="transmembrane region" description="Helical" evidence="1">
    <location>
        <begin position="338"/>
        <end position="356"/>
    </location>
</feature>
<feature type="signal peptide" evidence="2">
    <location>
        <begin position="1"/>
        <end position="19"/>
    </location>
</feature>
<gene>
    <name evidence="3" type="ORF">TCAL_15838</name>
</gene>